<accession>A0A520KWK5</accession>
<dbReference type="Proteomes" id="UP000320766">
    <property type="component" value="Unassembled WGS sequence"/>
</dbReference>
<dbReference type="EMBL" id="RXIL01000079">
    <property type="protein sequence ID" value="RZN69380.1"/>
    <property type="molecule type" value="Genomic_DNA"/>
</dbReference>
<sequence>MSAIELYLEPDEDELIRYGRHSGGDMRGVKKWMVQAESDLKAAKDSLKDGHYDWACFQSQQSAEKALKDFLYENGYTSIITHALKELVGACKKIEGEFSTVESPARHLDMFYIPTRYPNGLAGELAPSEFYEKEDAERCVSYAELILEDVKKFLKK</sequence>
<dbReference type="PROSITE" id="PS50910">
    <property type="entry name" value="HEPN"/>
    <property type="match status" value="1"/>
</dbReference>
<feature type="domain" description="HEPN" evidence="1">
    <location>
        <begin position="33"/>
        <end position="146"/>
    </location>
</feature>
<evidence type="ECO:0000259" key="1">
    <source>
        <dbReference type="PROSITE" id="PS50910"/>
    </source>
</evidence>
<dbReference type="Pfam" id="PF05168">
    <property type="entry name" value="HEPN"/>
    <property type="match status" value="1"/>
</dbReference>
<evidence type="ECO:0000313" key="3">
    <source>
        <dbReference type="Proteomes" id="UP000320766"/>
    </source>
</evidence>
<dbReference type="SUPFAM" id="SSF81593">
    <property type="entry name" value="Nucleotidyltransferase substrate binding subunit/domain"/>
    <property type="match status" value="1"/>
</dbReference>
<protein>
    <submittedName>
        <fullName evidence="2">HEPN domain-containing protein</fullName>
    </submittedName>
</protein>
<comment type="caution">
    <text evidence="2">The sequence shown here is derived from an EMBL/GenBank/DDBJ whole genome shotgun (WGS) entry which is preliminary data.</text>
</comment>
<dbReference type="InterPro" id="IPR007842">
    <property type="entry name" value="HEPN_dom"/>
</dbReference>
<dbReference type="AlphaFoldDB" id="A0A520KWK5"/>
<dbReference type="SMART" id="SM00748">
    <property type="entry name" value="HEPN"/>
    <property type="match status" value="1"/>
</dbReference>
<organism evidence="2 3">
    <name type="scientific">Candidatus Methanolliviera hydrocarbonicum</name>
    <dbReference type="NCBI Taxonomy" id="2491085"/>
    <lineage>
        <taxon>Archaea</taxon>
        <taxon>Methanobacteriati</taxon>
        <taxon>Methanobacteriota</taxon>
        <taxon>Candidatus Methanoliparia</taxon>
        <taxon>Candidatus Methanoliparales</taxon>
        <taxon>Candidatus Methanollivieraceae</taxon>
        <taxon>Candidatus Methanolliviera</taxon>
    </lineage>
</organism>
<gene>
    <name evidence="2" type="ORF">EF807_04535</name>
</gene>
<proteinExistence type="predicted"/>
<name>A0A520KWK5_9EURY</name>
<evidence type="ECO:0000313" key="2">
    <source>
        <dbReference type="EMBL" id="RZN69380.1"/>
    </source>
</evidence>
<dbReference type="Gene3D" id="1.20.120.330">
    <property type="entry name" value="Nucleotidyltransferases domain 2"/>
    <property type="match status" value="1"/>
</dbReference>
<reference evidence="2 3" key="1">
    <citation type="journal article" date="2019" name="Nat. Microbiol.">
        <title>Wide diversity of methane and short-chain alkane metabolisms in uncultured archaea.</title>
        <authorList>
            <person name="Borrel G."/>
            <person name="Adam P.S."/>
            <person name="McKay L.J."/>
            <person name="Chen L.X."/>
            <person name="Sierra-Garcia I.N."/>
            <person name="Sieber C.M."/>
            <person name="Letourneur Q."/>
            <person name="Ghozlane A."/>
            <person name="Andersen G.L."/>
            <person name="Li W.J."/>
            <person name="Hallam S.J."/>
            <person name="Muyzer G."/>
            <person name="de Oliveira V.M."/>
            <person name="Inskeep W.P."/>
            <person name="Banfield J.F."/>
            <person name="Gribaldo S."/>
        </authorList>
    </citation>
    <scope>NUCLEOTIDE SEQUENCE [LARGE SCALE GENOMIC DNA]</scope>
    <source>
        <strain evidence="2">NM1b</strain>
    </source>
</reference>